<reference evidence="1 2" key="1">
    <citation type="submission" date="2019-03" db="EMBL/GenBank/DDBJ databases">
        <title>Genomic Encyclopedia of Type Strains, Phase IV (KMG-IV): sequencing the most valuable type-strain genomes for metagenomic binning, comparative biology and taxonomic classification.</title>
        <authorList>
            <person name="Goeker M."/>
        </authorList>
    </citation>
    <scope>NUCLEOTIDE SEQUENCE [LARGE SCALE GENOMIC DNA]</scope>
    <source>
        <strain evidence="1 2">DSM 19377</strain>
    </source>
</reference>
<dbReference type="OrthoDB" id="2941641at2"/>
<dbReference type="AlphaFoldDB" id="A0A4R2P4N3"/>
<name>A0A4R2P4N3_9BACL</name>
<evidence type="ECO:0000313" key="1">
    <source>
        <dbReference type="EMBL" id="TCP28715.1"/>
    </source>
</evidence>
<dbReference type="RefSeq" id="WP_132746383.1">
    <property type="nucleotide sequence ID" value="NZ_SLXK01000016.1"/>
</dbReference>
<keyword evidence="2" id="KW-1185">Reference proteome</keyword>
<comment type="caution">
    <text evidence="1">The sequence shown here is derived from an EMBL/GenBank/DDBJ whole genome shotgun (WGS) entry which is preliminary data.</text>
</comment>
<protein>
    <submittedName>
        <fullName evidence="1">Uncharacterized protein</fullName>
    </submittedName>
</protein>
<accession>A0A4R2P4N3</accession>
<evidence type="ECO:0000313" key="2">
    <source>
        <dbReference type="Proteomes" id="UP000295416"/>
    </source>
</evidence>
<dbReference type="Proteomes" id="UP000295416">
    <property type="component" value="Unassembled WGS sequence"/>
</dbReference>
<sequence length="93" mass="11333">MKKLCYEVIHSLMTLEEKKNNKDIEFTIKAKNGEAFELLHKIRNFFESDKIYTDVLFYTQKEQTYQVICRPDSYVPFILVLFQYQLLERVEWV</sequence>
<proteinExistence type="predicted"/>
<gene>
    <name evidence="1" type="ORF">EV207_11625</name>
</gene>
<dbReference type="EMBL" id="SLXK01000016">
    <property type="protein sequence ID" value="TCP28715.1"/>
    <property type="molecule type" value="Genomic_DNA"/>
</dbReference>
<organism evidence="1 2">
    <name type="scientific">Scopulibacillus darangshiensis</name>
    <dbReference type="NCBI Taxonomy" id="442528"/>
    <lineage>
        <taxon>Bacteria</taxon>
        <taxon>Bacillati</taxon>
        <taxon>Bacillota</taxon>
        <taxon>Bacilli</taxon>
        <taxon>Bacillales</taxon>
        <taxon>Sporolactobacillaceae</taxon>
        <taxon>Scopulibacillus</taxon>
    </lineage>
</organism>